<accession>A0A4R2KJB3</accession>
<evidence type="ECO:0000313" key="2">
    <source>
        <dbReference type="Proteomes" id="UP000294919"/>
    </source>
</evidence>
<dbReference type="EMBL" id="SLWV01000025">
    <property type="protein sequence ID" value="TCO70666.1"/>
    <property type="molecule type" value="Genomic_DNA"/>
</dbReference>
<keyword evidence="2" id="KW-1185">Reference proteome</keyword>
<dbReference type="Proteomes" id="UP000294919">
    <property type="component" value="Unassembled WGS sequence"/>
</dbReference>
<comment type="caution">
    <text evidence="1">The sequence shown here is derived from an EMBL/GenBank/DDBJ whole genome shotgun (WGS) entry which is preliminary data.</text>
</comment>
<dbReference type="Pfam" id="PF13151">
    <property type="entry name" value="DUF3990"/>
    <property type="match status" value="1"/>
</dbReference>
<dbReference type="OrthoDB" id="9813772at2"/>
<dbReference type="InterPro" id="IPR025051">
    <property type="entry name" value="DUF3990"/>
</dbReference>
<gene>
    <name evidence="1" type="ORF">EV214_12536</name>
</gene>
<organism evidence="1 2">
    <name type="scientific">Marinisporobacter balticus</name>
    <dbReference type="NCBI Taxonomy" id="2018667"/>
    <lineage>
        <taxon>Bacteria</taxon>
        <taxon>Bacillati</taxon>
        <taxon>Bacillota</taxon>
        <taxon>Clostridia</taxon>
        <taxon>Peptostreptococcales</taxon>
        <taxon>Thermotaleaceae</taxon>
        <taxon>Marinisporobacter</taxon>
    </lineage>
</organism>
<name>A0A4R2KJB3_9FIRM</name>
<evidence type="ECO:0000313" key="1">
    <source>
        <dbReference type="EMBL" id="TCO70666.1"/>
    </source>
</evidence>
<proteinExistence type="predicted"/>
<protein>
    <submittedName>
        <fullName evidence="1">Uncharacterized protein DUF3990</fullName>
    </submittedName>
</protein>
<dbReference type="RefSeq" id="WP_132247001.1">
    <property type="nucleotide sequence ID" value="NZ_SLWV01000025.1"/>
</dbReference>
<dbReference type="AlphaFoldDB" id="A0A4R2KJB3"/>
<sequence length="163" mass="18956">MPSKILYHGSSDIVTEPIVRATKFHKDFGWGFYCTDIRKQAVKWAIRRSNQRGVINKYNYVENTDLKILKFEEMTDAWLDFIARCRSGNQHGYDIVEGAMADDVVWDWVSDFLEGTISRAAFWELVKFRHPTHQISFHTPRALQCLTYVDSEFITGVDNNATK</sequence>
<reference evidence="1 2" key="1">
    <citation type="submission" date="2019-03" db="EMBL/GenBank/DDBJ databases">
        <title>Genomic Encyclopedia of Type Strains, Phase IV (KMG-IV): sequencing the most valuable type-strain genomes for metagenomic binning, comparative biology and taxonomic classification.</title>
        <authorList>
            <person name="Goeker M."/>
        </authorList>
    </citation>
    <scope>NUCLEOTIDE SEQUENCE [LARGE SCALE GENOMIC DNA]</scope>
    <source>
        <strain evidence="1 2">DSM 102940</strain>
    </source>
</reference>